<gene>
    <name evidence="2" type="ORF">CCACVL1_16369</name>
</gene>
<protein>
    <submittedName>
        <fullName evidence="2">Uncharacterized protein</fullName>
    </submittedName>
</protein>
<feature type="region of interest" description="Disordered" evidence="1">
    <location>
        <begin position="35"/>
        <end position="73"/>
    </location>
</feature>
<dbReference type="Gramene" id="OMO74999">
    <property type="protein sequence ID" value="OMO74999"/>
    <property type="gene ID" value="CCACVL1_16369"/>
</dbReference>
<accession>A0A1R3HXC4</accession>
<keyword evidence="3" id="KW-1185">Reference proteome</keyword>
<sequence>MASQVVPYITPPPPQFPAKRKVWGSSSIFPSQSMTIDSSSVAGGDDIQLNPTTLKPVLSTSPRKPATLPLEGK</sequence>
<reference evidence="2 3" key="1">
    <citation type="submission" date="2013-09" db="EMBL/GenBank/DDBJ databases">
        <title>Corchorus capsularis genome sequencing.</title>
        <authorList>
            <person name="Alam M."/>
            <person name="Haque M.S."/>
            <person name="Islam M.S."/>
            <person name="Emdad E.M."/>
            <person name="Islam M.M."/>
            <person name="Ahmed B."/>
            <person name="Halim A."/>
            <person name="Hossen Q.M.M."/>
            <person name="Hossain M.Z."/>
            <person name="Ahmed R."/>
            <person name="Khan M.M."/>
            <person name="Islam R."/>
            <person name="Rashid M.M."/>
            <person name="Khan S.A."/>
            <person name="Rahman M.S."/>
            <person name="Alam M."/>
        </authorList>
    </citation>
    <scope>NUCLEOTIDE SEQUENCE [LARGE SCALE GENOMIC DNA]</scope>
    <source>
        <strain evidence="3">cv. CVL-1</strain>
        <tissue evidence="2">Whole seedling</tissue>
    </source>
</reference>
<dbReference type="EMBL" id="AWWV01011048">
    <property type="protein sequence ID" value="OMO74999.1"/>
    <property type="molecule type" value="Genomic_DNA"/>
</dbReference>
<proteinExistence type="predicted"/>
<dbReference type="Proteomes" id="UP000188268">
    <property type="component" value="Unassembled WGS sequence"/>
</dbReference>
<dbReference type="AlphaFoldDB" id="A0A1R3HXC4"/>
<evidence type="ECO:0000256" key="1">
    <source>
        <dbReference type="SAM" id="MobiDB-lite"/>
    </source>
</evidence>
<comment type="caution">
    <text evidence="2">The sequence shown here is derived from an EMBL/GenBank/DDBJ whole genome shotgun (WGS) entry which is preliminary data.</text>
</comment>
<dbReference type="OrthoDB" id="10542565at2759"/>
<evidence type="ECO:0000313" key="3">
    <source>
        <dbReference type="Proteomes" id="UP000188268"/>
    </source>
</evidence>
<name>A0A1R3HXC4_COCAP</name>
<feature type="compositionally biased region" description="Polar residues" evidence="1">
    <location>
        <begin position="49"/>
        <end position="62"/>
    </location>
</feature>
<evidence type="ECO:0000313" key="2">
    <source>
        <dbReference type="EMBL" id="OMO74999.1"/>
    </source>
</evidence>
<organism evidence="2 3">
    <name type="scientific">Corchorus capsularis</name>
    <name type="common">Jute</name>
    <dbReference type="NCBI Taxonomy" id="210143"/>
    <lineage>
        <taxon>Eukaryota</taxon>
        <taxon>Viridiplantae</taxon>
        <taxon>Streptophyta</taxon>
        <taxon>Embryophyta</taxon>
        <taxon>Tracheophyta</taxon>
        <taxon>Spermatophyta</taxon>
        <taxon>Magnoliopsida</taxon>
        <taxon>eudicotyledons</taxon>
        <taxon>Gunneridae</taxon>
        <taxon>Pentapetalae</taxon>
        <taxon>rosids</taxon>
        <taxon>malvids</taxon>
        <taxon>Malvales</taxon>
        <taxon>Malvaceae</taxon>
        <taxon>Grewioideae</taxon>
        <taxon>Apeibeae</taxon>
        <taxon>Corchorus</taxon>
    </lineage>
</organism>